<gene>
    <name evidence="3" type="ORF">PCYB_052910</name>
</gene>
<dbReference type="VEuPathDB" id="PlasmoDB:PCYB_052910"/>
<name>K6UIS3_PLACD</name>
<dbReference type="RefSeq" id="XP_004221220.1">
    <property type="nucleotide sequence ID" value="XM_004221172.1"/>
</dbReference>
<dbReference type="PhylomeDB" id="K6UIS3"/>
<dbReference type="EMBL" id="DF157097">
    <property type="protein sequence ID" value="GAB65273.1"/>
    <property type="molecule type" value="Genomic_DNA"/>
</dbReference>
<proteinExistence type="predicted"/>
<dbReference type="Proteomes" id="UP000006319">
    <property type="component" value="Chromosome 5"/>
</dbReference>
<evidence type="ECO:0000313" key="4">
    <source>
        <dbReference type="Proteomes" id="UP000006319"/>
    </source>
</evidence>
<evidence type="ECO:0000256" key="1">
    <source>
        <dbReference type="PROSITE-ProRule" id="PRU00176"/>
    </source>
</evidence>
<dbReference type="AlphaFoldDB" id="K6UIS3"/>
<dbReference type="PROSITE" id="PS50102">
    <property type="entry name" value="RRM"/>
    <property type="match status" value="1"/>
</dbReference>
<feature type="domain" description="RRM" evidence="2">
    <location>
        <begin position="57"/>
        <end position="117"/>
    </location>
</feature>
<dbReference type="InterPro" id="IPR035979">
    <property type="entry name" value="RBD_domain_sf"/>
</dbReference>
<dbReference type="OrthoDB" id="346839at2759"/>
<dbReference type="Gene3D" id="3.30.70.330">
    <property type="match status" value="1"/>
</dbReference>
<accession>K6UIS3</accession>
<dbReference type="Pfam" id="PF00076">
    <property type="entry name" value="RRM_1"/>
    <property type="match status" value="1"/>
</dbReference>
<dbReference type="OMA" id="RMSNQPF"/>
<evidence type="ECO:0000313" key="3">
    <source>
        <dbReference type="EMBL" id="GAB65273.1"/>
    </source>
</evidence>
<keyword evidence="4" id="KW-1185">Reference proteome</keyword>
<sequence>MYGSYPNSIEDSSMPKYYQARAFGSDPNDQGSDKMKFNKYKDKMTRMSNQPFDSRPHNIIVTNIPKNLSSREILETFRFMGNILRADIMLTSKGEHSGCACLTFPDFESAAFAAKLK</sequence>
<dbReference type="eggNOG" id="ENOG502RSQP">
    <property type="taxonomic scope" value="Eukaryota"/>
</dbReference>
<evidence type="ECO:0000259" key="2">
    <source>
        <dbReference type="PROSITE" id="PS50102"/>
    </source>
</evidence>
<dbReference type="CDD" id="cd00590">
    <property type="entry name" value="RRM_SF"/>
    <property type="match status" value="1"/>
</dbReference>
<organism evidence="3 4">
    <name type="scientific">Plasmodium cynomolgi (strain B)</name>
    <dbReference type="NCBI Taxonomy" id="1120755"/>
    <lineage>
        <taxon>Eukaryota</taxon>
        <taxon>Sar</taxon>
        <taxon>Alveolata</taxon>
        <taxon>Apicomplexa</taxon>
        <taxon>Aconoidasida</taxon>
        <taxon>Haemosporida</taxon>
        <taxon>Plasmodiidae</taxon>
        <taxon>Plasmodium</taxon>
        <taxon>Plasmodium (Plasmodium)</taxon>
    </lineage>
</organism>
<dbReference type="InterPro" id="IPR012677">
    <property type="entry name" value="Nucleotide-bd_a/b_plait_sf"/>
</dbReference>
<dbReference type="SUPFAM" id="SSF54928">
    <property type="entry name" value="RNA-binding domain, RBD"/>
    <property type="match status" value="1"/>
</dbReference>
<reference evidence="3 4" key="1">
    <citation type="journal article" date="2012" name="Nat. Genet.">
        <title>Plasmodium cynomolgi genome sequences provide insight into Plasmodium vivax and the monkey malaria clade.</title>
        <authorList>
            <person name="Tachibana S."/>
            <person name="Sullivan S.A."/>
            <person name="Kawai S."/>
            <person name="Nakamura S."/>
            <person name="Kim H.R."/>
            <person name="Goto N."/>
            <person name="Arisue N."/>
            <person name="Palacpac N.M.Q."/>
            <person name="Honma H."/>
            <person name="Yagi M."/>
            <person name="Tougan T."/>
            <person name="Katakai Y."/>
            <person name="Kaneko O."/>
            <person name="Mita T."/>
            <person name="Kita K."/>
            <person name="Yasutomi Y."/>
            <person name="Sutton P.L."/>
            <person name="Shakhbatyan R."/>
            <person name="Horii T."/>
            <person name="Yasunaga T."/>
            <person name="Barnwell J.W."/>
            <person name="Escalante A.A."/>
            <person name="Carlton J.M."/>
            <person name="Tanabe K."/>
        </authorList>
    </citation>
    <scope>NUCLEOTIDE SEQUENCE [LARGE SCALE GENOMIC DNA]</scope>
    <source>
        <strain evidence="3 4">B</strain>
    </source>
</reference>
<keyword evidence="1" id="KW-0694">RNA-binding</keyword>
<protein>
    <submittedName>
        <fullName evidence="3">RNA binding protein putative</fullName>
    </submittedName>
</protein>
<dbReference type="GeneID" id="14691662"/>
<dbReference type="InterPro" id="IPR000504">
    <property type="entry name" value="RRM_dom"/>
</dbReference>
<dbReference type="GO" id="GO:0003723">
    <property type="term" value="F:RNA binding"/>
    <property type="evidence" value="ECO:0007669"/>
    <property type="project" value="UniProtKB-UniRule"/>
</dbReference>
<dbReference type="KEGG" id="pcy:PCYB_052910"/>